<evidence type="ECO:0000313" key="13">
    <source>
        <dbReference type="Proteomes" id="UP000267019"/>
    </source>
</evidence>
<dbReference type="PANTHER" id="PTHR43159:SF2">
    <property type="entry name" value="ENOYL-[ACYL-CARRIER-PROTEIN] REDUCTASE [NADH], CHLOROPLASTIC"/>
    <property type="match status" value="1"/>
</dbReference>
<keyword evidence="6" id="KW-0443">Lipid metabolism</keyword>
<evidence type="ECO:0000256" key="8">
    <source>
        <dbReference type="PIRNR" id="PIRNR000094"/>
    </source>
</evidence>
<dbReference type="Gene3D" id="3.40.50.720">
    <property type="entry name" value="NAD(P)-binding Rossmann-like Domain"/>
    <property type="match status" value="1"/>
</dbReference>
<dbReference type="EMBL" id="RBIJ01000006">
    <property type="protein sequence ID" value="RKQ83657.1"/>
    <property type="molecule type" value="Genomic_DNA"/>
</dbReference>
<evidence type="ECO:0000256" key="10">
    <source>
        <dbReference type="PIRSR" id="PIRSR000094-2"/>
    </source>
</evidence>
<feature type="binding site" evidence="11">
    <location>
        <position position="15"/>
    </location>
    <ligand>
        <name>NAD(+)</name>
        <dbReference type="ChEBI" id="CHEBI:57540"/>
    </ligand>
</feature>
<dbReference type="Pfam" id="PF13561">
    <property type="entry name" value="adh_short_C2"/>
    <property type="match status" value="1"/>
</dbReference>
<feature type="binding site" evidence="11">
    <location>
        <position position="167"/>
    </location>
    <ligand>
        <name>NAD(+)</name>
        <dbReference type="ChEBI" id="CHEBI:57540"/>
    </ligand>
</feature>
<accession>A0A660KT16</accession>
<feature type="active site" description="Proton acceptor" evidence="9">
    <location>
        <position position="160"/>
    </location>
</feature>
<sequence>MLCLDLSGRTYVVTGVTNERSIAWAIAEKLAAGGANLLFTYRLERSGEALRKLIPSLPGEGNHRLFSLDVERDEDIEALATFVREEGISLAGLVHSVAFARKEELDGAFIDTSREGFLLAHNVSVYSLVALARALRPAFRPGAAVVTLTYLGSERVVPHYNVMGVAKAALEASVRYLAYDLGGDGVRVNAVSAGPVRTLSARGIAGFTRILGIVEERAPLRRNITAEEVANAALFLLSDWSSGITGEVLYVDAGYGIMGL</sequence>
<keyword evidence="13" id="KW-1185">Reference proteome</keyword>
<feature type="binding site" evidence="11">
    <location>
        <position position="97"/>
    </location>
    <ligand>
        <name>NAD(+)</name>
        <dbReference type="ChEBI" id="CHEBI:57540"/>
    </ligand>
</feature>
<evidence type="ECO:0000256" key="11">
    <source>
        <dbReference type="PIRSR" id="PIRSR000094-3"/>
    </source>
</evidence>
<dbReference type="PIRSF" id="PIRSF000094">
    <property type="entry name" value="Enoyl-ACP_rdct"/>
    <property type="match status" value="1"/>
</dbReference>
<feature type="active site" description="Proton acceptor" evidence="9">
    <location>
        <position position="150"/>
    </location>
</feature>
<dbReference type="OrthoDB" id="9803628at2"/>
<evidence type="ECO:0000256" key="6">
    <source>
        <dbReference type="ARBA" id="ARBA00023098"/>
    </source>
</evidence>
<comment type="similarity">
    <text evidence="2 8">Belongs to the short-chain dehydrogenases/reductases (SDR) family. FabI subfamily.</text>
</comment>
<dbReference type="InterPro" id="IPR014358">
    <property type="entry name" value="Enoyl-ACP_Rdtase_NADH"/>
</dbReference>
<dbReference type="FunFam" id="1.10.8.400:FF:000001">
    <property type="entry name" value="Enoyl-[acyl-carrier-protein] reductase [NADH]"/>
    <property type="match status" value="1"/>
</dbReference>
<dbReference type="CDD" id="cd05372">
    <property type="entry name" value="ENR_SDR"/>
    <property type="match status" value="1"/>
</dbReference>
<keyword evidence="4" id="KW-0276">Fatty acid metabolism</keyword>
<dbReference type="InterPro" id="IPR002347">
    <property type="entry name" value="SDR_fam"/>
</dbReference>
<evidence type="ECO:0000256" key="3">
    <source>
        <dbReference type="ARBA" id="ARBA00022516"/>
    </source>
</evidence>
<evidence type="ECO:0000256" key="2">
    <source>
        <dbReference type="ARBA" id="ARBA00009233"/>
    </source>
</evidence>
<evidence type="ECO:0000256" key="7">
    <source>
        <dbReference type="ARBA" id="ARBA00023160"/>
    </source>
</evidence>
<evidence type="ECO:0000313" key="12">
    <source>
        <dbReference type="EMBL" id="RKQ83657.1"/>
    </source>
</evidence>
<dbReference type="Gene3D" id="1.10.8.400">
    <property type="entry name" value="Enoyl acyl carrier protein reductase"/>
    <property type="match status" value="1"/>
</dbReference>
<dbReference type="EC" id="1.3.1.9" evidence="8"/>
<keyword evidence="7 8" id="KW-0275">Fatty acid biosynthesis</keyword>
<organism evidence="12 13">
    <name type="scientific">Brockia lithotrophica</name>
    <dbReference type="NCBI Taxonomy" id="933949"/>
    <lineage>
        <taxon>Bacteria</taxon>
        <taxon>Bacillati</taxon>
        <taxon>Bacillota</taxon>
        <taxon>Bacilli</taxon>
        <taxon>Bacillales</taxon>
        <taxon>Bacillales Family X. Incertae Sedis</taxon>
        <taxon>Brockia</taxon>
    </lineage>
</organism>
<evidence type="ECO:0000256" key="1">
    <source>
        <dbReference type="ARBA" id="ARBA00005194"/>
    </source>
</evidence>
<dbReference type="PANTHER" id="PTHR43159">
    <property type="entry name" value="ENOYL-[ACYL-CARRIER-PROTEIN] REDUCTASE"/>
    <property type="match status" value="1"/>
</dbReference>
<comment type="caution">
    <text evidence="12">The sequence shown here is derived from an EMBL/GenBank/DDBJ whole genome shotgun (WGS) entry which is preliminary data.</text>
</comment>
<dbReference type="GO" id="GO:0006633">
    <property type="term" value="P:fatty acid biosynthetic process"/>
    <property type="evidence" value="ECO:0007669"/>
    <property type="project" value="UniProtKB-KW"/>
</dbReference>
<dbReference type="RefSeq" id="WP_121444917.1">
    <property type="nucleotide sequence ID" value="NZ_RBIJ01000006.1"/>
</dbReference>
<feature type="binding site" evidence="11">
    <location>
        <begin position="69"/>
        <end position="70"/>
    </location>
    <ligand>
        <name>NAD(+)</name>
        <dbReference type="ChEBI" id="CHEBI:57540"/>
    </ligand>
</feature>
<dbReference type="GO" id="GO:0004318">
    <property type="term" value="F:enoyl-[acyl-carrier-protein] reductase (NADH) activity"/>
    <property type="evidence" value="ECO:0007669"/>
    <property type="project" value="UniProtKB-EC"/>
</dbReference>
<keyword evidence="8 11" id="KW-0520">NAD</keyword>
<reference evidence="12 13" key="1">
    <citation type="submission" date="2018-10" db="EMBL/GenBank/DDBJ databases">
        <title>Genomic Encyclopedia of Type Strains, Phase IV (KMG-IV): sequencing the most valuable type-strain genomes for metagenomic binning, comparative biology and taxonomic classification.</title>
        <authorList>
            <person name="Goeker M."/>
        </authorList>
    </citation>
    <scope>NUCLEOTIDE SEQUENCE [LARGE SCALE GENOMIC DNA]</scope>
    <source>
        <strain evidence="12 13">DSM 22653</strain>
    </source>
</reference>
<dbReference type="AlphaFoldDB" id="A0A660KT16"/>
<keyword evidence="5 8" id="KW-0560">Oxidoreductase</keyword>
<comment type="pathway">
    <text evidence="1">Lipid metabolism; fatty acid biosynthesis.</text>
</comment>
<keyword evidence="3 8" id="KW-0444">Lipid biosynthesis</keyword>
<dbReference type="InterPro" id="IPR036291">
    <property type="entry name" value="NAD(P)-bd_dom_sf"/>
</dbReference>
<feature type="binding site" evidence="10">
    <location>
        <position position="100"/>
    </location>
    <ligand>
        <name>substrate</name>
    </ligand>
</feature>
<feature type="binding site" evidence="11">
    <location>
        <begin position="21"/>
        <end position="22"/>
    </location>
    <ligand>
        <name>NAD(+)</name>
        <dbReference type="ChEBI" id="CHEBI:57540"/>
    </ligand>
</feature>
<feature type="binding site" evidence="11">
    <location>
        <begin position="196"/>
        <end position="200"/>
    </location>
    <ligand>
        <name>NAD(+)</name>
        <dbReference type="ChEBI" id="CHEBI:57540"/>
    </ligand>
</feature>
<protein>
    <recommendedName>
        <fullName evidence="8">Enoyl-[acyl-carrier-protein] reductase [NADH]</fullName>
        <ecNumber evidence="8">1.3.1.9</ecNumber>
    </recommendedName>
</protein>
<name>A0A660KT16_9BACL</name>
<evidence type="ECO:0000256" key="4">
    <source>
        <dbReference type="ARBA" id="ARBA00022832"/>
    </source>
</evidence>
<dbReference type="PRINTS" id="PR00081">
    <property type="entry name" value="GDHRDH"/>
</dbReference>
<dbReference type="Proteomes" id="UP000267019">
    <property type="component" value="Unassembled WGS sequence"/>
</dbReference>
<gene>
    <name evidence="12" type="ORF">C7438_1687</name>
</gene>
<dbReference type="SUPFAM" id="SSF51735">
    <property type="entry name" value="NAD(P)-binding Rossmann-fold domains"/>
    <property type="match status" value="1"/>
</dbReference>
<comment type="catalytic activity">
    <reaction evidence="8">
        <text>a 2,3-saturated acyl-[ACP] + NAD(+) = a (2E)-enoyl-[ACP] + NADH + H(+)</text>
        <dbReference type="Rhea" id="RHEA:10240"/>
        <dbReference type="Rhea" id="RHEA-COMP:9925"/>
        <dbReference type="Rhea" id="RHEA-COMP:9926"/>
        <dbReference type="ChEBI" id="CHEBI:15378"/>
        <dbReference type="ChEBI" id="CHEBI:57540"/>
        <dbReference type="ChEBI" id="CHEBI:57945"/>
        <dbReference type="ChEBI" id="CHEBI:78784"/>
        <dbReference type="ChEBI" id="CHEBI:78785"/>
        <dbReference type="EC" id="1.3.1.9"/>
    </reaction>
</comment>
<proteinExistence type="inferred from homology"/>
<evidence type="ECO:0000256" key="5">
    <source>
        <dbReference type="ARBA" id="ARBA00023002"/>
    </source>
</evidence>
<evidence type="ECO:0000256" key="9">
    <source>
        <dbReference type="PIRSR" id="PIRSR000094-1"/>
    </source>
</evidence>